<reference evidence="4 5" key="1">
    <citation type="submission" date="2024-01" db="EMBL/GenBank/DDBJ databases">
        <authorList>
            <person name="Allen C."/>
            <person name="Tagirdzhanova G."/>
        </authorList>
    </citation>
    <scope>NUCLEOTIDE SEQUENCE [LARGE SCALE GENOMIC DNA]</scope>
    <source>
        <strain evidence="4 5">CBS 573.63</strain>
    </source>
</reference>
<dbReference type="InterPro" id="IPR000504">
    <property type="entry name" value="RRM_dom"/>
</dbReference>
<comment type="caution">
    <text evidence="4">The sequence shown here is derived from an EMBL/GenBank/DDBJ whole genome shotgun (WGS) entry which is preliminary data.</text>
</comment>
<dbReference type="InterPro" id="IPR035979">
    <property type="entry name" value="RBD_domain_sf"/>
</dbReference>
<feature type="domain" description="RRM" evidence="3">
    <location>
        <begin position="7"/>
        <end position="85"/>
    </location>
</feature>
<evidence type="ECO:0000313" key="4">
    <source>
        <dbReference type="EMBL" id="CAK7269483.1"/>
    </source>
</evidence>
<dbReference type="Pfam" id="PF14327">
    <property type="entry name" value="CSTF2_hinge"/>
    <property type="match status" value="1"/>
</dbReference>
<evidence type="ECO:0000256" key="2">
    <source>
        <dbReference type="SAM" id="MobiDB-lite"/>
    </source>
</evidence>
<dbReference type="Pfam" id="PF14304">
    <property type="entry name" value="CSTF_C"/>
    <property type="match status" value="1"/>
</dbReference>
<keyword evidence="5" id="KW-1185">Reference proteome</keyword>
<dbReference type="PANTHER" id="PTHR45735">
    <property type="entry name" value="CLEAVAGE STIMULATION FACTOR SUBUNIT 2"/>
    <property type="match status" value="1"/>
</dbReference>
<gene>
    <name evidence="4" type="ORF">SEPCBS57363_003625</name>
</gene>
<dbReference type="EMBL" id="CAWUOM010000059">
    <property type="protein sequence ID" value="CAK7269483.1"/>
    <property type="molecule type" value="Genomic_DNA"/>
</dbReference>
<keyword evidence="1" id="KW-0694">RNA-binding</keyword>
<dbReference type="Gene3D" id="1.25.40.630">
    <property type="match status" value="1"/>
</dbReference>
<dbReference type="CDD" id="cd12398">
    <property type="entry name" value="RRM_CSTF2_RNA15_like"/>
    <property type="match status" value="1"/>
</dbReference>
<accession>A0ABP0DMG7</accession>
<dbReference type="Proteomes" id="UP001642501">
    <property type="component" value="Unassembled WGS sequence"/>
</dbReference>
<organism evidence="4 5">
    <name type="scientific">Sporothrix epigloea</name>
    <dbReference type="NCBI Taxonomy" id="1892477"/>
    <lineage>
        <taxon>Eukaryota</taxon>
        <taxon>Fungi</taxon>
        <taxon>Dikarya</taxon>
        <taxon>Ascomycota</taxon>
        <taxon>Pezizomycotina</taxon>
        <taxon>Sordariomycetes</taxon>
        <taxon>Sordariomycetidae</taxon>
        <taxon>Ophiostomatales</taxon>
        <taxon>Ophiostomataceae</taxon>
        <taxon>Sporothrix</taxon>
    </lineage>
</organism>
<evidence type="ECO:0000313" key="5">
    <source>
        <dbReference type="Proteomes" id="UP001642501"/>
    </source>
</evidence>
<dbReference type="SMART" id="SM00360">
    <property type="entry name" value="RRM"/>
    <property type="match status" value="1"/>
</dbReference>
<dbReference type="Pfam" id="PF00076">
    <property type="entry name" value="RRM_1"/>
    <property type="match status" value="1"/>
</dbReference>
<protein>
    <recommendedName>
        <fullName evidence="3">RRM domain-containing protein</fullName>
    </recommendedName>
</protein>
<evidence type="ECO:0000256" key="1">
    <source>
        <dbReference type="PROSITE-ProRule" id="PRU00176"/>
    </source>
</evidence>
<dbReference type="PROSITE" id="PS50102">
    <property type="entry name" value="RRM"/>
    <property type="match status" value="1"/>
</dbReference>
<proteinExistence type="predicted"/>
<evidence type="ECO:0000259" key="3">
    <source>
        <dbReference type="PROSITE" id="PS50102"/>
    </source>
</evidence>
<sequence>MSRNTSKIVFVGNIPYGLSEEQISDIFSSAGRVVSFRLVYDRENGKPKGFGFAEYPDADSAASAVRNLNDFEVMGRKLRVDFSSESHGEDILAGGLGGGGVGTNGSGLTSTPMAHGSSSLAIHGGSSGGGSGSSLPPLPPGKDIPPGASATDEISRVLRTLPPTQLLDVLTQMKTLATNEPARATELLAQAPQLAFAVFQALLLMDLVSPEAIQAVLETATAPSLPPPQQQQQQQAIPLPVAVGHGYAPELAMPVAAPPPPPPPAPVAAAVAPDDLIKQVLELPQAVVDQLPEAERIQLMAVRMQYGGGAR</sequence>
<dbReference type="Gene3D" id="3.30.70.330">
    <property type="match status" value="1"/>
</dbReference>
<dbReference type="SUPFAM" id="SSF54928">
    <property type="entry name" value="RNA-binding domain, RBD"/>
    <property type="match status" value="1"/>
</dbReference>
<name>A0ABP0DMG7_9PEZI</name>
<feature type="region of interest" description="Disordered" evidence="2">
    <location>
        <begin position="103"/>
        <end position="149"/>
    </location>
</feature>
<dbReference type="PANTHER" id="PTHR45735:SF2">
    <property type="entry name" value="CLEAVAGE STIMULATION FACTOR SUBUNIT 2"/>
    <property type="match status" value="1"/>
</dbReference>
<dbReference type="InterPro" id="IPR012677">
    <property type="entry name" value="Nucleotide-bd_a/b_plait_sf"/>
</dbReference>
<dbReference type="InterPro" id="IPR025742">
    <property type="entry name" value="CSTF2_hinge"/>
</dbReference>
<dbReference type="InterPro" id="IPR026896">
    <property type="entry name" value="CSTF_C"/>
</dbReference>